<keyword evidence="1" id="KW-0732">Signal</keyword>
<evidence type="ECO:0000313" key="4">
    <source>
        <dbReference type="Proteomes" id="UP000693970"/>
    </source>
</evidence>
<name>A0A9K3P879_9STRA</name>
<evidence type="ECO:0000313" key="2">
    <source>
        <dbReference type="EMBL" id="KAG7337812.1"/>
    </source>
</evidence>
<protein>
    <submittedName>
        <fullName evidence="2">Uncharacterized protein</fullName>
    </submittedName>
</protein>
<evidence type="ECO:0000256" key="1">
    <source>
        <dbReference type="SAM" id="SignalP"/>
    </source>
</evidence>
<reference evidence="2" key="1">
    <citation type="journal article" date="2021" name="Sci. Rep.">
        <title>Diploid genomic architecture of Nitzschia inconspicua, an elite biomass production diatom.</title>
        <authorList>
            <person name="Oliver A."/>
            <person name="Podell S."/>
            <person name="Pinowska A."/>
            <person name="Traller J.C."/>
            <person name="Smith S.R."/>
            <person name="McClure R."/>
            <person name="Beliaev A."/>
            <person name="Bohutskyi P."/>
            <person name="Hill E.A."/>
            <person name="Rabines A."/>
            <person name="Zheng H."/>
            <person name="Allen L.Z."/>
            <person name="Kuo A."/>
            <person name="Grigoriev I.V."/>
            <person name="Allen A.E."/>
            <person name="Hazlebeck D."/>
            <person name="Allen E.E."/>
        </authorList>
    </citation>
    <scope>NUCLEOTIDE SEQUENCE</scope>
    <source>
        <strain evidence="2">Hildebrandi</strain>
    </source>
</reference>
<reference evidence="2" key="2">
    <citation type="submission" date="2021-04" db="EMBL/GenBank/DDBJ databases">
        <authorList>
            <person name="Podell S."/>
        </authorList>
    </citation>
    <scope>NUCLEOTIDE SEQUENCE</scope>
    <source>
        <strain evidence="2">Hildebrandi</strain>
    </source>
</reference>
<dbReference type="EMBL" id="JAGRRH010000073">
    <property type="protein sequence ID" value="KAG7337812.1"/>
    <property type="molecule type" value="Genomic_DNA"/>
</dbReference>
<keyword evidence="4" id="KW-1185">Reference proteome</keyword>
<dbReference type="AlphaFoldDB" id="A0A9K3P879"/>
<feature type="chain" id="PRO_5039844487" evidence="1">
    <location>
        <begin position="23"/>
        <end position="418"/>
    </location>
</feature>
<evidence type="ECO:0000313" key="3">
    <source>
        <dbReference type="EMBL" id="KAG7358692.1"/>
    </source>
</evidence>
<dbReference type="Proteomes" id="UP000693970">
    <property type="component" value="Unassembled WGS sequence"/>
</dbReference>
<comment type="caution">
    <text evidence="2">The sequence shown here is derived from an EMBL/GenBank/DDBJ whole genome shotgun (WGS) entry which is preliminary data.</text>
</comment>
<sequence>MRFVLATSLLGWSLSLPPESHAFREEIWEWETIQVDKSNLKGKFKDTFLRERMLDVNRRIDRTSWHRLQTVGKKECDPSLSDADIGILSCGYNEYCVRSDNSKLGGHCVPATIHDHLRRLEETNEEDDSTAANETYTAVFDEGMKFCELPYCTCANVSKENQTLSISCAVEETCYESVSRCGVNVSDCFIYTTEMEMIDPRSYSALSCYNATGLGEGGESFICYYNKSVNFSVVECAVSFNGEACASCEVQSTFYDAIDCGEPTPCYKITASCYHFDCTNVQGGWKGNDCERNPPSIQEYGCVECSLCDPGEVVSFPDATLVSVSRSAENDTRCGDGPILNDVTLAECAELKLKAEDVCGCVPQSDGGGEETIVPTQKPGDTIVPPTEKPSGTIALTSPCSIVVMTTLVLALHALVYG</sequence>
<feature type="signal peptide" evidence="1">
    <location>
        <begin position="1"/>
        <end position="22"/>
    </location>
</feature>
<dbReference type="EMBL" id="JAGRRH010000014">
    <property type="protein sequence ID" value="KAG7358692.1"/>
    <property type="molecule type" value="Genomic_DNA"/>
</dbReference>
<organism evidence="2 4">
    <name type="scientific">Nitzschia inconspicua</name>
    <dbReference type="NCBI Taxonomy" id="303405"/>
    <lineage>
        <taxon>Eukaryota</taxon>
        <taxon>Sar</taxon>
        <taxon>Stramenopiles</taxon>
        <taxon>Ochrophyta</taxon>
        <taxon>Bacillariophyta</taxon>
        <taxon>Bacillariophyceae</taxon>
        <taxon>Bacillariophycidae</taxon>
        <taxon>Bacillariales</taxon>
        <taxon>Bacillariaceae</taxon>
        <taxon>Nitzschia</taxon>
    </lineage>
</organism>
<accession>A0A9K3P879</accession>
<gene>
    <name evidence="3" type="ORF">IV203_015281</name>
    <name evidence="2" type="ORF">IV203_020236</name>
</gene>
<proteinExistence type="predicted"/>